<dbReference type="Proteomes" id="UP000252519">
    <property type="component" value="Unassembled WGS sequence"/>
</dbReference>
<dbReference type="OrthoDB" id="5854368at2759"/>
<dbReference type="EMBL" id="JOJR01000235">
    <property type="protein sequence ID" value="RCN41475.1"/>
    <property type="molecule type" value="Genomic_DNA"/>
</dbReference>
<keyword evidence="1" id="KW-0732">Signal</keyword>
<dbReference type="PANTHER" id="PTHR21593:SF41">
    <property type="entry name" value="SXP_RAL-2 FAMILY PROTEIN ANI S 5-LIKE CATION-BINDING DOMAIN-CONTAINING PROTEIN"/>
    <property type="match status" value="1"/>
</dbReference>
<accession>A0A368GEL9</accession>
<evidence type="ECO:0000256" key="1">
    <source>
        <dbReference type="SAM" id="SignalP"/>
    </source>
</evidence>
<name>A0A368GEL9_ANCCA</name>
<dbReference type="PANTHER" id="PTHR21593">
    <property type="entry name" value="PRION-LIKE- Q/N-RICH -DOMAIN-BEARING PROTEIN PROTEIN"/>
    <property type="match status" value="1"/>
</dbReference>
<reference evidence="3 4" key="1">
    <citation type="submission" date="2014-10" db="EMBL/GenBank/DDBJ databases">
        <title>Draft genome of the hookworm Ancylostoma caninum.</title>
        <authorList>
            <person name="Mitreva M."/>
        </authorList>
    </citation>
    <scope>NUCLEOTIDE SEQUENCE [LARGE SCALE GENOMIC DNA]</scope>
    <source>
        <strain evidence="3 4">Baltimore</strain>
    </source>
</reference>
<gene>
    <name evidence="3" type="ORF">ANCCAN_12584</name>
</gene>
<sequence>MRTLVVLLLLSAAVLCEALGSPKSTPAIPTFLSEVTHESLHEYMDIKRRWDLSWKEKRQKILEWAEKNGIKETVAEYLEKRRAERKQQRKQFDELLENLPTVGKKYISIWGDRNKTRAQKAAEMDRLRSEYKKEFKVVSYALRILDPRFRFRFQRFRRNEKRNFLAQLRKEKKKAA</sequence>
<feature type="domain" description="SXP/RAL-2 family protein Ani s 5-like cation-binding" evidence="2">
    <location>
        <begin position="40"/>
        <end position="142"/>
    </location>
</feature>
<feature type="signal peptide" evidence="1">
    <location>
        <begin position="1"/>
        <end position="18"/>
    </location>
</feature>
<feature type="chain" id="PRO_5016785508" description="SXP/RAL-2 family protein Ani s 5-like cation-binding domain-containing protein" evidence="1">
    <location>
        <begin position="19"/>
        <end position="176"/>
    </location>
</feature>
<evidence type="ECO:0000259" key="2">
    <source>
        <dbReference type="Pfam" id="PF02520"/>
    </source>
</evidence>
<keyword evidence="4" id="KW-1185">Reference proteome</keyword>
<organism evidence="3 4">
    <name type="scientific">Ancylostoma caninum</name>
    <name type="common">Dog hookworm</name>
    <dbReference type="NCBI Taxonomy" id="29170"/>
    <lineage>
        <taxon>Eukaryota</taxon>
        <taxon>Metazoa</taxon>
        <taxon>Ecdysozoa</taxon>
        <taxon>Nematoda</taxon>
        <taxon>Chromadorea</taxon>
        <taxon>Rhabditida</taxon>
        <taxon>Rhabditina</taxon>
        <taxon>Rhabditomorpha</taxon>
        <taxon>Strongyloidea</taxon>
        <taxon>Ancylostomatidae</taxon>
        <taxon>Ancylostomatinae</taxon>
        <taxon>Ancylostoma</taxon>
    </lineage>
</organism>
<dbReference type="InterPro" id="IPR003677">
    <property type="entry name" value="ANIS5_cation-bd"/>
</dbReference>
<dbReference type="AlphaFoldDB" id="A0A368GEL9"/>
<protein>
    <recommendedName>
        <fullName evidence="2">SXP/RAL-2 family protein Ani s 5-like cation-binding domain-containing protein</fullName>
    </recommendedName>
</protein>
<dbReference type="InterPro" id="IPR052823">
    <property type="entry name" value="SXP/RAL-2_related"/>
</dbReference>
<comment type="caution">
    <text evidence="3">The sequence shown here is derived from an EMBL/GenBank/DDBJ whole genome shotgun (WGS) entry which is preliminary data.</text>
</comment>
<evidence type="ECO:0000313" key="4">
    <source>
        <dbReference type="Proteomes" id="UP000252519"/>
    </source>
</evidence>
<dbReference type="Pfam" id="PF02520">
    <property type="entry name" value="ANIS5_cation-bd"/>
    <property type="match status" value="1"/>
</dbReference>
<proteinExistence type="predicted"/>
<evidence type="ECO:0000313" key="3">
    <source>
        <dbReference type="EMBL" id="RCN41475.1"/>
    </source>
</evidence>